<protein>
    <recommendedName>
        <fullName evidence="3">Endonuclease/exonuclease/phosphatase domain-containing protein</fullName>
    </recommendedName>
</protein>
<gene>
    <name evidence="1" type="ORF">SMRZ_LOCUS21332</name>
</gene>
<sequence>MMLSKQAQNDLIGWESHGPRIIKASFKTKKNGITINVIQCYEPADDNNEDIEEQFYDRLQSIVEKRQTKDLTILMRDLNTKVEMDNIGYENIMGRNGLEEMNESGK</sequence>
<dbReference type="Proteomes" id="UP000277204">
    <property type="component" value="Unassembled WGS sequence"/>
</dbReference>
<dbReference type="AlphaFoldDB" id="A0A3P8E4K5"/>
<accession>A0A3P8E4K5</accession>
<organism evidence="1 2">
    <name type="scientific">Schistosoma margrebowiei</name>
    <dbReference type="NCBI Taxonomy" id="48269"/>
    <lineage>
        <taxon>Eukaryota</taxon>
        <taxon>Metazoa</taxon>
        <taxon>Spiralia</taxon>
        <taxon>Lophotrochozoa</taxon>
        <taxon>Platyhelminthes</taxon>
        <taxon>Trematoda</taxon>
        <taxon>Digenea</taxon>
        <taxon>Strigeidida</taxon>
        <taxon>Schistosomatoidea</taxon>
        <taxon>Schistosomatidae</taxon>
        <taxon>Schistosoma</taxon>
    </lineage>
</organism>
<name>A0A3P8E4K5_9TREM</name>
<evidence type="ECO:0008006" key="3">
    <source>
        <dbReference type="Google" id="ProtNLM"/>
    </source>
</evidence>
<keyword evidence="2" id="KW-1185">Reference proteome</keyword>
<reference evidence="1 2" key="1">
    <citation type="submission" date="2018-11" db="EMBL/GenBank/DDBJ databases">
        <authorList>
            <consortium name="Pathogen Informatics"/>
        </authorList>
    </citation>
    <scope>NUCLEOTIDE SEQUENCE [LARGE SCALE GENOMIC DNA]</scope>
    <source>
        <strain evidence="1 2">Zambia</strain>
    </source>
</reference>
<dbReference type="SUPFAM" id="SSF56219">
    <property type="entry name" value="DNase I-like"/>
    <property type="match status" value="1"/>
</dbReference>
<proteinExistence type="predicted"/>
<evidence type="ECO:0000313" key="2">
    <source>
        <dbReference type="Proteomes" id="UP000277204"/>
    </source>
</evidence>
<dbReference type="InterPro" id="IPR036691">
    <property type="entry name" value="Endo/exonu/phosph_ase_sf"/>
</dbReference>
<dbReference type="EMBL" id="UZAI01018662">
    <property type="protein sequence ID" value="VDP39125.1"/>
    <property type="molecule type" value="Genomic_DNA"/>
</dbReference>
<dbReference type="Gene3D" id="3.60.10.10">
    <property type="entry name" value="Endonuclease/exonuclease/phosphatase"/>
    <property type="match status" value="1"/>
</dbReference>
<evidence type="ECO:0000313" key="1">
    <source>
        <dbReference type="EMBL" id="VDP39125.1"/>
    </source>
</evidence>